<dbReference type="PANTHER" id="PTHR13511:SF0">
    <property type="entry name" value="KXDL MOTIF-CONTAINING PROTEIN 1"/>
    <property type="match status" value="1"/>
</dbReference>
<dbReference type="CTD" id="79036"/>
<organism evidence="5 6">
    <name type="scientific">Gouania willdenowi</name>
    <name type="common">Blunt-snouted clingfish</name>
    <name type="synonym">Lepadogaster willdenowi</name>
    <dbReference type="NCBI Taxonomy" id="441366"/>
    <lineage>
        <taxon>Eukaryota</taxon>
        <taxon>Metazoa</taxon>
        <taxon>Chordata</taxon>
        <taxon>Craniata</taxon>
        <taxon>Vertebrata</taxon>
        <taxon>Euteleostomi</taxon>
        <taxon>Actinopterygii</taxon>
        <taxon>Neopterygii</taxon>
        <taxon>Teleostei</taxon>
        <taxon>Neoteleostei</taxon>
        <taxon>Acanthomorphata</taxon>
        <taxon>Ovalentaria</taxon>
        <taxon>Blenniimorphae</taxon>
        <taxon>Blenniiformes</taxon>
        <taxon>Gobiesocoidei</taxon>
        <taxon>Gobiesocidae</taxon>
        <taxon>Gobiesocinae</taxon>
        <taxon>Gouania</taxon>
    </lineage>
</organism>
<dbReference type="Proteomes" id="UP000694680">
    <property type="component" value="Chromosome 6"/>
</dbReference>
<accession>A0A8C5DY71</accession>
<protein>
    <recommendedName>
        <fullName evidence="2">KxDL motif-containing protein 1</fullName>
    </recommendedName>
</protein>
<reference evidence="5" key="1">
    <citation type="submission" date="2020-06" db="EMBL/GenBank/DDBJ databases">
        <authorList>
            <consortium name="Wellcome Sanger Institute Data Sharing"/>
        </authorList>
    </citation>
    <scope>NUCLEOTIDE SEQUENCE [LARGE SCALE GENOMIC DNA]</scope>
</reference>
<feature type="compositionally biased region" description="Acidic residues" evidence="3">
    <location>
        <begin position="106"/>
        <end position="115"/>
    </location>
</feature>
<sequence length="180" mass="20205">MVEPTASGVFCNRMLSMVNSEDVNAIIQAQRHMLDRFEKTNEMLINFNGLSNVRLQQMNERFLLHTRTLVEMKKDLDSVFRRIRTLKGKIAKQYPDAFSNIHESPILDDDDDEFDPIPPSVTTVTSEQSTESCDTSPDVISPSVSRCSEDLSQEPPDTPTSDVLETSVLQDEGPDSVPAE</sequence>
<evidence type="ECO:0000256" key="2">
    <source>
        <dbReference type="ARBA" id="ARBA00014719"/>
    </source>
</evidence>
<dbReference type="Ensembl" id="ENSGWIT00000013408.1">
    <property type="protein sequence ID" value="ENSGWIP00000012005.1"/>
    <property type="gene ID" value="ENSGWIG00000007020.1"/>
</dbReference>
<name>A0A8C5DY71_GOUWI</name>
<dbReference type="GO" id="GO:0099078">
    <property type="term" value="C:BORC complex"/>
    <property type="evidence" value="ECO:0007669"/>
    <property type="project" value="TreeGrafter"/>
</dbReference>
<gene>
    <name evidence="5" type="primary">kxd1</name>
</gene>
<feature type="compositionally biased region" description="Polar residues" evidence="3">
    <location>
        <begin position="159"/>
        <end position="169"/>
    </location>
</feature>
<evidence type="ECO:0000259" key="4">
    <source>
        <dbReference type="Pfam" id="PF10241"/>
    </source>
</evidence>
<dbReference type="Pfam" id="PF10241">
    <property type="entry name" value="KxDL"/>
    <property type="match status" value="1"/>
</dbReference>
<keyword evidence="6" id="KW-1185">Reference proteome</keyword>
<dbReference type="GO" id="GO:0032418">
    <property type="term" value="P:lysosome localization"/>
    <property type="evidence" value="ECO:0007669"/>
    <property type="project" value="TreeGrafter"/>
</dbReference>
<evidence type="ECO:0000313" key="6">
    <source>
        <dbReference type="Proteomes" id="UP000694680"/>
    </source>
</evidence>
<dbReference type="OrthoDB" id="10258877at2759"/>
<dbReference type="AlphaFoldDB" id="A0A8C5DY71"/>
<evidence type="ECO:0000256" key="3">
    <source>
        <dbReference type="SAM" id="MobiDB-lite"/>
    </source>
</evidence>
<proteinExistence type="inferred from homology"/>
<comment type="similarity">
    <text evidence="1">Belongs to the KXD1 family.</text>
</comment>
<dbReference type="GeneID" id="114465235"/>
<evidence type="ECO:0000313" key="5">
    <source>
        <dbReference type="Ensembl" id="ENSGWIP00000012005.1"/>
    </source>
</evidence>
<evidence type="ECO:0000256" key="1">
    <source>
        <dbReference type="ARBA" id="ARBA00005913"/>
    </source>
</evidence>
<dbReference type="InterPro" id="IPR019371">
    <property type="entry name" value="KxDL_dom"/>
</dbReference>
<dbReference type="RefSeq" id="XP_028305902.1">
    <property type="nucleotide sequence ID" value="XM_028450101.1"/>
</dbReference>
<reference evidence="5" key="2">
    <citation type="submission" date="2025-08" db="UniProtKB">
        <authorList>
            <consortium name="Ensembl"/>
        </authorList>
    </citation>
    <scope>IDENTIFICATION</scope>
</reference>
<reference evidence="5" key="3">
    <citation type="submission" date="2025-09" db="UniProtKB">
        <authorList>
            <consortium name="Ensembl"/>
        </authorList>
    </citation>
    <scope>IDENTIFICATION</scope>
</reference>
<feature type="region of interest" description="Disordered" evidence="3">
    <location>
        <begin position="101"/>
        <end position="180"/>
    </location>
</feature>
<feature type="compositionally biased region" description="Low complexity" evidence="3">
    <location>
        <begin position="120"/>
        <end position="132"/>
    </location>
</feature>
<dbReference type="RefSeq" id="XP_028305903.1">
    <property type="nucleotide sequence ID" value="XM_028450102.1"/>
</dbReference>
<dbReference type="InterPro" id="IPR039843">
    <property type="entry name" value="KXD1-like"/>
</dbReference>
<dbReference type="PANTHER" id="PTHR13511">
    <property type="entry name" value="KXDL MOTIF-CONTAINING PROTEIN 1"/>
    <property type="match status" value="1"/>
</dbReference>
<feature type="domain" description="KxDL" evidence="4">
    <location>
        <begin position="13"/>
        <end position="98"/>
    </location>
</feature>